<evidence type="ECO:0000313" key="12">
    <source>
        <dbReference type="EMBL" id="CAH3132854.1"/>
    </source>
</evidence>
<feature type="domain" description="G-protein coupled receptors family 1 profile" evidence="11">
    <location>
        <begin position="50"/>
        <end position="290"/>
    </location>
</feature>
<feature type="transmembrane region" description="Helical" evidence="10">
    <location>
        <begin position="34"/>
        <end position="58"/>
    </location>
</feature>
<dbReference type="Pfam" id="PF00001">
    <property type="entry name" value="7tm_1"/>
    <property type="match status" value="3"/>
</dbReference>
<evidence type="ECO:0000256" key="9">
    <source>
        <dbReference type="ARBA" id="ARBA00023224"/>
    </source>
</evidence>
<feature type="transmembrane region" description="Helical" evidence="10">
    <location>
        <begin position="475"/>
        <end position="495"/>
    </location>
</feature>
<feature type="transmembrane region" description="Helical" evidence="10">
    <location>
        <begin position="356"/>
        <end position="380"/>
    </location>
</feature>
<dbReference type="GO" id="GO:0005886">
    <property type="term" value="C:plasma membrane"/>
    <property type="evidence" value="ECO:0007669"/>
    <property type="project" value="UniProtKB-SubCell"/>
</dbReference>
<feature type="transmembrane region" description="Helical" evidence="10">
    <location>
        <begin position="70"/>
        <end position="95"/>
    </location>
</feature>
<gene>
    <name evidence="12" type="ORF">PMEA_00015252</name>
</gene>
<organism evidence="12 13">
    <name type="scientific">Pocillopora meandrina</name>
    <dbReference type="NCBI Taxonomy" id="46732"/>
    <lineage>
        <taxon>Eukaryota</taxon>
        <taxon>Metazoa</taxon>
        <taxon>Cnidaria</taxon>
        <taxon>Anthozoa</taxon>
        <taxon>Hexacorallia</taxon>
        <taxon>Scleractinia</taxon>
        <taxon>Astrocoeniina</taxon>
        <taxon>Pocilloporidae</taxon>
        <taxon>Pocillopora</taxon>
    </lineage>
</organism>
<dbReference type="SUPFAM" id="SSF81321">
    <property type="entry name" value="Family A G protein-coupled receptor-like"/>
    <property type="match status" value="2"/>
</dbReference>
<accession>A0AAU9X157</accession>
<evidence type="ECO:0000256" key="8">
    <source>
        <dbReference type="ARBA" id="ARBA00023180"/>
    </source>
</evidence>
<evidence type="ECO:0000259" key="11">
    <source>
        <dbReference type="PROSITE" id="PS50262"/>
    </source>
</evidence>
<comment type="subcellular location">
    <subcellularLocation>
        <location evidence="1">Cell membrane</location>
        <topology evidence="1">Multi-pass membrane protein</topology>
    </subcellularLocation>
</comment>
<feature type="transmembrane region" description="Helical" evidence="10">
    <location>
        <begin position="392"/>
        <end position="412"/>
    </location>
</feature>
<evidence type="ECO:0000256" key="2">
    <source>
        <dbReference type="ARBA" id="ARBA00022475"/>
    </source>
</evidence>
<sequence>MATTNFTDGGSKIKTIQELACSPSSADGLQQPSIYLAAVNMFLSVTAFLGNFLILVALRKESSLCPPSKLLYRCLAITDLLVGLVTQPLYVTYWMSLVYEQRSLCLYTYYTACITGFTLYSVSLLTITAISVDRLLALSLGLRYRQIVTLKRTSIITTTFWIVSVVAALCYILDHRITLSFGCTVIPSCLVISITLYSKIFRTLRHQQARVQDRFQQQPGQQNALNIARYRKAVYSALWVQFALVICYAPYDIVVTMIILSKSYSSHLIVIKDILVVFAHFDSSLNPFLFCWRIGEVKQALGGCCTDEIHFLAITDDLNERKMSTTNFSREGTHTKTFHELLCSPSLMGGLQLESVSFSAVLILLSITTFLGNSLILVALHKESSPHPLSKLLYRCLAITDLLVGLISQPLATSHWMLVVHEHWSLCRYVNGAVYITGLALSGVSLMTTAAISVDRLLALLLGPRYRQIVTLTRTYFIVAAFWVFDLVASLRIIFDHRITLLYGYIIIPLCLVVSLASYRKIFPTLDIIRPDPDPFQKRPNQLNALKMARYRKAVCSALWVQLALVVCHAPITTVEIVVAHSKTYTSHLIITRRVAVTLVYFNSTLNPFLYCWKISELRRAVKQTIRQALCCPWS</sequence>
<evidence type="ECO:0000313" key="13">
    <source>
        <dbReference type="Proteomes" id="UP001159428"/>
    </source>
</evidence>
<proteinExistence type="predicted"/>
<feature type="transmembrane region" description="Helical" evidence="10">
    <location>
        <begin position="554"/>
        <end position="575"/>
    </location>
</feature>
<evidence type="ECO:0000256" key="10">
    <source>
        <dbReference type="SAM" id="Phobius"/>
    </source>
</evidence>
<feature type="transmembrane region" description="Helical" evidence="10">
    <location>
        <begin position="153"/>
        <end position="173"/>
    </location>
</feature>
<keyword evidence="8" id="KW-0325">Glycoprotein</keyword>
<keyword evidence="13" id="KW-1185">Reference proteome</keyword>
<keyword evidence="6 10" id="KW-0472">Membrane</keyword>
<dbReference type="EMBL" id="CALNXJ010000027">
    <property type="protein sequence ID" value="CAH3132854.1"/>
    <property type="molecule type" value="Genomic_DNA"/>
</dbReference>
<keyword evidence="9" id="KW-0807">Transducer</keyword>
<dbReference type="Proteomes" id="UP001159428">
    <property type="component" value="Unassembled WGS sequence"/>
</dbReference>
<feature type="transmembrane region" description="Helical" evidence="10">
    <location>
        <begin position="595"/>
        <end position="613"/>
    </location>
</feature>
<evidence type="ECO:0000256" key="5">
    <source>
        <dbReference type="ARBA" id="ARBA00023040"/>
    </source>
</evidence>
<dbReference type="PANTHER" id="PTHR24246">
    <property type="entry name" value="OLFACTORY RECEPTOR AND ADENOSINE RECEPTOR"/>
    <property type="match status" value="1"/>
</dbReference>
<feature type="transmembrane region" description="Helical" evidence="10">
    <location>
        <begin position="238"/>
        <end position="260"/>
    </location>
</feature>
<evidence type="ECO:0000256" key="4">
    <source>
        <dbReference type="ARBA" id="ARBA00022989"/>
    </source>
</evidence>
<evidence type="ECO:0000256" key="6">
    <source>
        <dbReference type="ARBA" id="ARBA00023136"/>
    </source>
</evidence>
<keyword evidence="5" id="KW-0297">G-protein coupled receptor</keyword>
<keyword evidence="4 10" id="KW-1133">Transmembrane helix</keyword>
<dbReference type="InterPro" id="IPR017452">
    <property type="entry name" value="GPCR_Rhodpsn_7TM"/>
</dbReference>
<feature type="transmembrane region" description="Helical" evidence="10">
    <location>
        <begin position="501"/>
        <end position="519"/>
    </location>
</feature>
<dbReference type="PRINTS" id="PR00237">
    <property type="entry name" value="GPCRRHODOPSN"/>
</dbReference>
<evidence type="ECO:0000256" key="7">
    <source>
        <dbReference type="ARBA" id="ARBA00023170"/>
    </source>
</evidence>
<keyword evidence="7" id="KW-0675">Receptor</keyword>
<evidence type="ECO:0000256" key="1">
    <source>
        <dbReference type="ARBA" id="ARBA00004651"/>
    </source>
</evidence>
<dbReference type="Gene3D" id="1.20.1070.10">
    <property type="entry name" value="Rhodopsin 7-helix transmembrane proteins"/>
    <property type="match status" value="2"/>
</dbReference>
<feature type="transmembrane region" description="Helical" evidence="10">
    <location>
        <begin position="179"/>
        <end position="197"/>
    </location>
</feature>
<keyword evidence="3 10" id="KW-0812">Transmembrane</keyword>
<feature type="transmembrane region" description="Helical" evidence="10">
    <location>
        <begin position="107"/>
        <end position="132"/>
    </location>
</feature>
<dbReference type="GO" id="GO:0004930">
    <property type="term" value="F:G protein-coupled receptor activity"/>
    <property type="evidence" value="ECO:0007669"/>
    <property type="project" value="UniProtKB-KW"/>
</dbReference>
<protein>
    <recommendedName>
        <fullName evidence="11">G-protein coupled receptors family 1 profile domain-containing protein</fullName>
    </recommendedName>
</protein>
<evidence type="ECO:0000256" key="3">
    <source>
        <dbReference type="ARBA" id="ARBA00022692"/>
    </source>
</evidence>
<feature type="transmembrane region" description="Helical" evidence="10">
    <location>
        <begin position="432"/>
        <end position="454"/>
    </location>
</feature>
<comment type="caution">
    <text evidence="12">The sequence shown here is derived from an EMBL/GenBank/DDBJ whole genome shotgun (WGS) entry which is preliminary data.</text>
</comment>
<dbReference type="CDD" id="cd00637">
    <property type="entry name" value="7tm_classA_rhodopsin-like"/>
    <property type="match status" value="2"/>
</dbReference>
<keyword evidence="2" id="KW-1003">Cell membrane</keyword>
<reference evidence="12 13" key="1">
    <citation type="submission" date="2022-05" db="EMBL/GenBank/DDBJ databases">
        <authorList>
            <consortium name="Genoscope - CEA"/>
            <person name="William W."/>
        </authorList>
    </citation>
    <scope>NUCLEOTIDE SEQUENCE [LARGE SCALE GENOMIC DNA]</scope>
</reference>
<name>A0AAU9X157_9CNID</name>
<dbReference type="PANTHER" id="PTHR24246:SF27">
    <property type="entry name" value="ADENOSINE RECEPTOR, ISOFORM A"/>
    <property type="match status" value="1"/>
</dbReference>
<dbReference type="PROSITE" id="PS50262">
    <property type="entry name" value="G_PROTEIN_RECEP_F1_2"/>
    <property type="match status" value="2"/>
</dbReference>
<dbReference type="AlphaFoldDB" id="A0AAU9X157"/>
<feature type="domain" description="G-protein coupled receptors family 1 profile" evidence="11">
    <location>
        <begin position="372"/>
        <end position="611"/>
    </location>
</feature>
<dbReference type="InterPro" id="IPR000276">
    <property type="entry name" value="GPCR_Rhodpsn"/>
</dbReference>